<dbReference type="GO" id="GO:0004622">
    <property type="term" value="F:phosphatidylcholine lysophospholipase activity"/>
    <property type="evidence" value="ECO:0007669"/>
    <property type="project" value="TreeGrafter"/>
</dbReference>
<dbReference type="SUPFAM" id="SSF63446">
    <property type="entry name" value="Type I dockerin domain"/>
    <property type="match status" value="1"/>
</dbReference>
<dbReference type="PANTHER" id="PTHR30383">
    <property type="entry name" value="THIOESTERASE 1/PROTEASE 1/LYSOPHOSPHOLIPASE L1"/>
    <property type="match status" value="1"/>
</dbReference>
<dbReference type="PANTHER" id="PTHR30383:SF5">
    <property type="entry name" value="SGNH HYDROLASE-TYPE ESTERASE DOMAIN-CONTAINING PROTEIN"/>
    <property type="match status" value="1"/>
</dbReference>
<feature type="chain" id="PRO_5013380838" evidence="1">
    <location>
        <begin position="27"/>
        <end position="638"/>
    </location>
</feature>
<evidence type="ECO:0000256" key="1">
    <source>
        <dbReference type="SAM" id="SignalP"/>
    </source>
</evidence>
<dbReference type="Proteomes" id="UP000183461">
    <property type="component" value="Unassembled WGS sequence"/>
</dbReference>
<dbReference type="InterPro" id="IPR002105">
    <property type="entry name" value="Dockerin_1_rpt"/>
</dbReference>
<accession>A0A1K1NJP3</accession>
<dbReference type="InterPro" id="IPR036439">
    <property type="entry name" value="Dockerin_dom_sf"/>
</dbReference>
<dbReference type="GO" id="GO:0000272">
    <property type="term" value="P:polysaccharide catabolic process"/>
    <property type="evidence" value="ECO:0007669"/>
    <property type="project" value="InterPro"/>
</dbReference>
<keyword evidence="3" id="KW-0378">Hydrolase</keyword>
<dbReference type="EMBL" id="FPIP01000004">
    <property type="protein sequence ID" value="SFW35481.1"/>
    <property type="molecule type" value="Genomic_DNA"/>
</dbReference>
<dbReference type="CDD" id="cd14256">
    <property type="entry name" value="Dockerin_I"/>
    <property type="match status" value="1"/>
</dbReference>
<dbReference type="InterPro" id="IPR036514">
    <property type="entry name" value="SGNH_hydro_sf"/>
</dbReference>
<dbReference type="InterPro" id="IPR051532">
    <property type="entry name" value="Ester_Hydrolysis_Enzymes"/>
</dbReference>
<dbReference type="Gene3D" id="1.10.1330.10">
    <property type="entry name" value="Dockerin domain"/>
    <property type="match status" value="1"/>
</dbReference>
<dbReference type="GO" id="GO:0004553">
    <property type="term" value="F:hydrolase activity, hydrolyzing O-glycosyl compounds"/>
    <property type="evidence" value="ECO:0007669"/>
    <property type="project" value="InterPro"/>
</dbReference>
<name>A0A1K1NJP3_RUMFL</name>
<keyword evidence="1" id="KW-0732">Signal</keyword>
<protein>
    <submittedName>
        <fullName evidence="3">GDSL-like Lipase/Acylhydrolase</fullName>
    </submittedName>
</protein>
<organism evidence="3 4">
    <name type="scientific">Ruminococcus flavefaciens</name>
    <dbReference type="NCBI Taxonomy" id="1265"/>
    <lineage>
        <taxon>Bacteria</taxon>
        <taxon>Bacillati</taxon>
        <taxon>Bacillota</taxon>
        <taxon>Clostridia</taxon>
        <taxon>Eubacteriales</taxon>
        <taxon>Oscillospiraceae</taxon>
        <taxon>Ruminococcus</taxon>
    </lineage>
</organism>
<evidence type="ECO:0000313" key="3">
    <source>
        <dbReference type="EMBL" id="SFW35481.1"/>
    </source>
</evidence>
<feature type="domain" description="Dockerin" evidence="2">
    <location>
        <begin position="535"/>
        <end position="603"/>
    </location>
</feature>
<evidence type="ECO:0000313" key="4">
    <source>
        <dbReference type="Proteomes" id="UP000183461"/>
    </source>
</evidence>
<dbReference type="PROSITE" id="PS51766">
    <property type="entry name" value="DOCKERIN"/>
    <property type="match status" value="1"/>
</dbReference>
<dbReference type="Gene3D" id="3.40.50.1110">
    <property type="entry name" value="SGNH hydrolase"/>
    <property type="match status" value="2"/>
</dbReference>
<dbReference type="InterPro" id="IPR016134">
    <property type="entry name" value="Dockerin_dom"/>
</dbReference>
<dbReference type="Pfam" id="PF00404">
    <property type="entry name" value="Dockerin_1"/>
    <property type="match status" value="1"/>
</dbReference>
<reference evidence="3 4" key="1">
    <citation type="submission" date="2016-11" db="EMBL/GenBank/DDBJ databases">
        <authorList>
            <person name="Jaros S."/>
            <person name="Januszkiewicz K."/>
            <person name="Wedrychowicz H."/>
        </authorList>
    </citation>
    <scope>NUCLEOTIDE SEQUENCE [LARGE SCALE GENOMIC DNA]</scope>
    <source>
        <strain evidence="3 4">YL228</strain>
    </source>
</reference>
<dbReference type="InterPro" id="IPR001087">
    <property type="entry name" value="GDSL"/>
</dbReference>
<dbReference type="SUPFAM" id="SSF52266">
    <property type="entry name" value="SGNH hydrolase"/>
    <property type="match status" value="2"/>
</dbReference>
<dbReference type="AlphaFoldDB" id="A0A1K1NJP3"/>
<evidence type="ECO:0000259" key="2">
    <source>
        <dbReference type="PROSITE" id="PS51766"/>
    </source>
</evidence>
<dbReference type="Pfam" id="PF00657">
    <property type="entry name" value="Lipase_GDSL"/>
    <property type="match status" value="1"/>
</dbReference>
<dbReference type="RefSeq" id="WP_072300317.1">
    <property type="nucleotide sequence ID" value="NZ_FPIP01000004.1"/>
</dbReference>
<sequence length="638" mass="70104">MKTSKILAALVSAVTLTNTAGMSAFAANNDKNATNGDYNYVALGDSIAAGFGLAGGNITEDPALVITDKLLADPVKGAYPAIFTEYLEKLGEEKGYNVKGTNLASTAYRAEDIEKTIKNEGYKGEFASTILEMYLGEGASDVLTPYHDYYNKYLSEADLVSIQLGGNDIIMSIVPQMVFSENPVLRAAGTSLMLTLFGMDTEIALGGGLQIINESKDSITSDDFIEAAGFMYNVSAKADELVDESASHVKGVVEAVKGINGDADIALVGMFNPYRTAEESEAMEEDIFEVLGKIYAAAANAAAESEDELTASGKQTANYINNLNDKVDKITEIEDIMDKYNDSAELEDVLSMVEKYDDITEVQELSELVAVSKNAPAKEELMDVLLKYDDINELQSVIDLINNYDDLSELTDLMEVMSKNRTESQATAEKAIAAEIAAPMAMQAAGKNVDPQMRRLNEKLIEVAAQTGATYVDVYGISPEDDFDPHPNANGHKEIADILFNTMSETINKRMVVPEPVEEPAPEETLPAEEVSNYNFRVLGDVNGDDEVNTDDAMLIMSHVLGYIQLSDADLRYADINEDGEVDWYDSYVLMLFTSDYDPRYNWYNNNPYTMGYFYPTRPYGRMHSPYGRMHAPYGRVR</sequence>
<feature type="signal peptide" evidence="1">
    <location>
        <begin position="1"/>
        <end position="26"/>
    </location>
</feature>
<proteinExistence type="predicted"/>
<gene>
    <name evidence="3" type="ORF">SAMN02910280_2066</name>
</gene>